<gene>
    <name evidence="2" type="ORF">CLG96_14670</name>
</gene>
<feature type="transmembrane region" description="Helical" evidence="1">
    <location>
        <begin position="139"/>
        <end position="160"/>
    </location>
</feature>
<accession>A0A2T5FVF3</accession>
<sequence length="249" mass="26169">METVVDYTPRFEFGRVMQRATGAISRNGIAFLVLAAIFAGLPALGLGLLRTEAANAPIILLSGLWGLISSLVSIIASSVLQASIVRATILDLSGGRPRIGPCLRQGVRLILPLVGLSIVFGFGVGVASIAFLIPGLIVATMWSVSVPVLVEEGEGVFASLGRSRELTKGARWQIFGMMLLYGVALLLFGGLQIIISQALNGPELLALLVQAVGSAILALCWSAVTAAIYIELREIKEGSTPDQLAEIFA</sequence>
<feature type="transmembrane region" description="Helical" evidence="1">
    <location>
        <begin position="172"/>
        <end position="195"/>
    </location>
</feature>
<keyword evidence="1" id="KW-1133">Transmembrane helix</keyword>
<proteinExistence type="predicted"/>
<feature type="transmembrane region" description="Helical" evidence="1">
    <location>
        <begin position="29"/>
        <end position="49"/>
    </location>
</feature>
<keyword evidence="1" id="KW-0812">Transmembrane</keyword>
<keyword evidence="3" id="KW-1185">Reference proteome</keyword>
<dbReference type="OrthoDB" id="7472950at2"/>
<dbReference type="Proteomes" id="UP000244162">
    <property type="component" value="Unassembled WGS sequence"/>
</dbReference>
<comment type="caution">
    <text evidence="2">The sequence shown here is derived from an EMBL/GenBank/DDBJ whole genome shotgun (WGS) entry which is preliminary data.</text>
</comment>
<protein>
    <recommendedName>
        <fullName evidence="4">Glycerophosphoryl diester phosphodiesterase membrane domain-containing protein</fullName>
    </recommendedName>
</protein>
<evidence type="ECO:0000313" key="3">
    <source>
        <dbReference type="Proteomes" id="UP000244162"/>
    </source>
</evidence>
<evidence type="ECO:0000256" key="1">
    <source>
        <dbReference type="SAM" id="Phobius"/>
    </source>
</evidence>
<feature type="transmembrane region" description="Helical" evidence="1">
    <location>
        <begin position="64"/>
        <end position="89"/>
    </location>
</feature>
<evidence type="ECO:0008006" key="4">
    <source>
        <dbReference type="Google" id="ProtNLM"/>
    </source>
</evidence>
<reference evidence="2 3" key="1">
    <citation type="submission" date="2017-09" db="EMBL/GenBank/DDBJ databases">
        <title>Sphingomonas panjinensis sp.nov., isolated from oil-contaminated soil.</title>
        <authorList>
            <person name="Wang L."/>
            <person name="Chen L."/>
        </authorList>
    </citation>
    <scope>NUCLEOTIDE SEQUENCE [LARGE SCALE GENOMIC DNA]</scope>
    <source>
        <strain evidence="2 3">FW-11</strain>
    </source>
</reference>
<dbReference type="EMBL" id="NWBU01000011">
    <property type="protein sequence ID" value="PTQ09432.1"/>
    <property type="molecule type" value="Genomic_DNA"/>
</dbReference>
<feature type="transmembrane region" description="Helical" evidence="1">
    <location>
        <begin position="207"/>
        <end position="230"/>
    </location>
</feature>
<evidence type="ECO:0000313" key="2">
    <source>
        <dbReference type="EMBL" id="PTQ09432.1"/>
    </source>
</evidence>
<dbReference type="AlphaFoldDB" id="A0A2T5FVF3"/>
<dbReference type="RefSeq" id="WP_107968935.1">
    <property type="nucleotide sequence ID" value="NZ_NWBU01000011.1"/>
</dbReference>
<organism evidence="2 3">
    <name type="scientific">Sphingomonas oleivorans</name>
    <dbReference type="NCBI Taxonomy" id="1735121"/>
    <lineage>
        <taxon>Bacteria</taxon>
        <taxon>Pseudomonadati</taxon>
        <taxon>Pseudomonadota</taxon>
        <taxon>Alphaproteobacteria</taxon>
        <taxon>Sphingomonadales</taxon>
        <taxon>Sphingomonadaceae</taxon>
        <taxon>Sphingomonas</taxon>
    </lineage>
</organism>
<name>A0A2T5FVF3_9SPHN</name>
<feature type="transmembrane region" description="Helical" evidence="1">
    <location>
        <begin position="109"/>
        <end position="133"/>
    </location>
</feature>
<keyword evidence="1" id="KW-0472">Membrane</keyword>